<dbReference type="AlphaFoldDB" id="A0A0F9Q6C2"/>
<evidence type="ECO:0000259" key="1">
    <source>
        <dbReference type="Pfam" id="PF13392"/>
    </source>
</evidence>
<name>A0A0F9Q6C2_9ZZZZ</name>
<dbReference type="Pfam" id="PF13392">
    <property type="entry name" value="HNH_3"/>
    <property type="match status" value="1"/>
</dbReference>
<reference evidence="2" key="1">
    <citation type="journal article" date="2015" name="Nature">
        <title>Complex archaea that bridge the gap between prokaryotes and eukaryotes.</title>
        <authorList>
            <person name="Spang A."/>
            <person name="Saw J.H."/>
            <person name="Jorgensen S.L."/>
            <person name="Zaremba-Niedzwiedzka K."/>
            <person name="Martijn J."/>
            <person name="Lind A.E."/>
            <person name="van Eijk R."/>
            <person name="Schleper C."/>
            <person name="Guy L."/>
            <person name="Ettema T.J."/>
        </authorList>
    </citation>
    <scope>NUCLEOTIDE SEQUENCE</scope>
</reference>
<dbReference type="InterPro" id="IPR003615">
    <property type="entry name" value="HNH_nuc"/>
</dbReference>
<dbReference type="Gene3D" id="3.90.75.20">
    <property type="match status" value="1"/>
</dbReference>
<gene>
    <name evidence="2" type="ORF">LCGC14_0742380</name>
</gene>
<sequence length="121" mass="14272">MAINIDMNELIPVPNYRGYKANRKGQIWSDFFGGRFLKQQHQIKGYVQVTLVSDEGKRSSIGIHRVIAKTFLPNPNNLPQVHHLNGIKDDNNVFNLAWVTKEYNIQERWERNRKKKQNERI</sequence>
<proteinExistence type="predicted"/>
<dbReference type="SUPFAM" id="SSF54060">
    <property type="entry name" value="His-Me finger endonucleases"/>
    <property type="match status" value="1"/>
</dbReference>
<organism evidence="2">
    <name type="scientific">marine sediment metagenome</name>
    <dbReference type="NCBI Taxonomy" id="412755"/>
    <lineage>
        <taxon>unclassified sequences</taxon>
        <taxon>metagenomes</taxon>
        <taxon>ecological metagenomes</taxon>
    </lineage>
</organism>
<evidence type="ECO:0000313" key="2">
    <source>
        <dbReference type="EMBL" id="KKN39545.1"/>
    </source>
</evidence>
<dbReference type="InterPro" id="IPR044925">
    <property type="entry name" value="His-Me_finger_sf"/>
</dbReference>
<feature type="domain" description="HNH nuclease" evidence="1">
    <location>
        <begin position="63"/>
        <end position="104"/>
    </location>
</feature>
<comment type="caution">
    <text evidence="2">The sequence shown here is derived from an EMBL/GenBank/DDBJ whole genome shotgun (WGS) entry which is preliminary data.</text>
</comment>
<accession>A0A0F9Q6C2</accession>
<dbReference type="EMBL" id="LAZR01001757">
    <property type="protein sequence ID" value="KKN39545.1"/>
    <property type="molecule type" value="Genomic_DNA"/>
</dbReference>
<protein>
    <recommendedName>
        <fullName evidence="1">HNH nuclease domain-containing protein</fullName>
    </recommendedName>
</protein>